<keyword evidence="2" id="KW-1185">Reference proteome</keyword>
<gene>
    <name evidence="1" type="ORF">BpHYR1_022517</name>
</gene>
<dbReference type="EMBL" id="REGN01004304">
    <property type="protein sequence ID" value="RNA18139.1"/>
    <property type="molecule type" value="Genomic_DNA"/>
</dbReference>
<reference evidence="1 2" key="1">
    <citation type="journal article" date="2018" name="Sci. Rep.">
        <title>Genomic signatures of local adaptation to the degree of environmental predictability in rotifers.</title>
        <authorList>
            <person name="Franch-Gras L."/>
            <person name="Hahn C."/>
            <person name="Garcia-Roger E.M."/>
            <person name="Carmona M.J."/>
            <person name="Serra M."/>
            <person name="Gomez A."/>
        </authorList>
    </citation>
    <scope>NUCLEOTIDE SEQUENCE [LARGE SCALE GENOMIC DNA]</scope>
    <source>
        <strain evidence="1">HYR1</strain>
    </source>
</reference>
<organism evidence="1 2">
    <name type="scientific">Brachionus plicatilis</name>
    <name type="common">Marine rotifer</name>
    <name type="synonym">Brachionus muelleri</name>
    <dbReference type="NCBI Taxonomy" id="10195"/>
    <lineage>
        <taxon>Eukaryota</taxon>
        <taxon>Metazoa</taxon>
        <taxon>Spiralia</taxon>
        <taxon>Gnathifera</taxon>
        <taxon>Rotifera</taxon>
        <taxon>Eurotatoria</taxon>
        <taxon>Monogononta</taxon>
        <taxon>Pseudotrocha</taxon>
        <taxon>Ploima</taxon>
        <taxon>Brachionidae</taxon>
        <taxon>Brachionus</taxon>
    </lineage>
</organism>
<dbReference type="AlphaFoldDB" id="A0A3M7R3V4"/>
<evidence type="ECO:0000313" key="1">
    <source>
        <dbReference type="EMBL" id="RNA18139.1"/>
    </source>
</evidence>
<protein>
    <submittedName>
        <fullName evidence="1">Uncharacterized protein</fullName>
    </submittedName>
</protein>
<proteinExistence type="predicted"/>
<sequence>MKLDLVNSSELHHEHFSPAYAKASGTFDVESDVSAQNELPRPDIESRLLIWCQSAGRLASLTLFVHKPKH</sequence>
<comment type="caution">
    <text evidence="1">The sequence shown here is derived from an EMBL/GenBank/DDBJ whole genome shotgun (WGS) entry which is preliminary data.</text>
</comment>
<dbReference type="Proteomes" id="UP000276133">
    <property type="component" value="Unassembled WGS sequence"/>
</dbReference>
<evidence type="ECO:0000313" key="2">
    <source>
        <dbReference type="Proteomes" id="UP000276133"/>
    </source>
</evidence>
<accession>A0A3M7R3V4</accession>
<name>A0A3M7R3V4_BRAPC</name>